<keyword evidence="1" id="KW-0732">Signal</keyword>
<organism evidence="2 3">
    <name type="scientific">Thermomonospora curvata (strain ATCC 19995 / DSM 43183 / JCM 3096 / KCTC 9072 / NBRC 15933 / NCIMB 10081 / Henssen B9)</name>
    <dbReference type="NCBI Taxonomy" id="471852"/>
    <lineage>
        <taxon>Bacteria</taxon>
        <taxon>Bacillati</taxon>
        <taxon>Actinomycetota</taxon>
        <taxon>Actinomycetes</taxon>
        <taxon>Streptosporangiales</taxon>
        <taxon>Thermomonosporaceae</taxon>
        <taxon>Thermomonospora</taxon>
    </lineage>
</organism>
<feature type="chain" id="PRO_5003020615" evidence="1">
    <location>
        <begin position="26"/>
        <end position="235"/>
    </location>
</feature>
<evidence type="ECO:0000313" key="3">
    <source>
        <dbReference type="Proteomes" id="UP000001918"/>
    </source>
</evidence>
<evidence type="ECO:0000256" key="1">
    <source>
        <dbReference type="SAM" id="SignalP"/>
    </source>
</evidence>
<sequence length="235" mass="25856">MKRSVTLLAATATLVPLLSPATAHAAPAATLSVSPKTVVLTAQKSTTLTIKLKAPGLSDESWVSFDLHGPQGDYKYGGTAEDPDGDGVFVSSVRFDRYDAAGKWIVETELYDYDSGEDYVGPSASFYVKRGTRLTANAGPEPIKKGRTLKVTGKLTRLNSTYPFKYVGYKGQRVYIYFKRKGTKKWVLKGYATTNKKGVYLKKFKARHDGYWCARFKGTTLHAPVLSSGDYVDVR</sequence>
<proteinExistence type="predicted"/>
<gene>
    <name evidence="2" type="ordered locus">Tcur_4969</name>
</gene>
<reference evidence="2 3" key="1">
    <citation type="journal article" date="2011" name="Stand. Genomic Sci.">
        <title>Complete genome sequence of Thermomonospora curvata type strain (B9).</title>
        <authorList>
            <person name="Chertkov O."/>
            <person name="Sikorski J."/>
            <person name="Nolan M."/>
            <person name="Lapidus A."/>
            <person name="Lucas S."/>
            <person name="Del Rio T.G."/>
            <person name="Tice H."/>
            <person name="Cheng J.F."/>
            <person name="Goodwin L."/>
            <person name="Pitluck S."/>
            <person name="Liolios K."/>
            <person name="Ivanova N."/>
            <person name="Mavromatis K."/>
            <person name="Mikhailova N."/>
            <person name="Ovchinnikova G."/>
            <person name="Pati A."/>
            <person name="Chen A."/>
            <person name="Palaniappan K."/>
            <person name="Djao O.D."/>
            <person name="Land M."/>
            <person name="Hauser L."/>
            <person name="Chang Y.J."/>
            <person name="Jeffries C.D."/>
            <person name="Brettin T."/>
            <person name="Han C."/>
            <person name="Detter J.C."/>
            <person name="Rohde M."/>
            <person name="Goker M."/>
            <person name="Woyke T."/>
            <person name="Bristow J."/>
            <person name="Eisen J.A."/>
            <person name="Markowitz V."/>
            <person name="Hugenholtz P."/>
            <person name="Klenk H.P."/>
            <person name="Kyrpides N.C."/>
        </authorList>
    </citation>
    <scope>NUCLEOTIDE SEQUENCE [LARGE SCALE GENOMIC DNA]</scope>
    <source>
        <strain evidence="3">ATCC 19995 / DSM 43183 / JCM 3096 / KCTC 9072 / NBRC 15933 / NCIMB 10081 / Henssen B9</strain>
    </source>
</reference>
<dbReference type="eggNOG" id="COG3757">
    <property type="taxonomic scope" value="Bacteria"/>
</dbReference>
<dbReference type="KEGG" id="tcu:Tcur_4969"/>
<dbReference type="OrthoDB" id="3447380at2"/>
<protein>
    <submittedName>
        <fullName evidence="2">Uncharacterized protein</fullName>
    </submittedName>
</protein>
<accession>D1A954</accession>
<feature type="signal peptide" evidence="1">
    <location>
        <begin position="1"/>
        <end position="25"/>
    </location>
</feature>
<keyword evidence="3" id="KW-1185">Reference proteome</keyword>
<name>D1A954_THECD</name>
<dbReference type="AlphaFoldDB" id="D1A954"/>
<dbReference type="Proteomes" id="UP000001918">
    <property type="component" value="Chromosome"/>
</dbReference>
<dbReference type="HOGENOM" id="CLU_1179756_0_0_11"/>
<evidence type="ECO:0000313" key="2">
    <source>
        <dbReference type="EMBL" id="ACZ00484.1"/>
    </source>
</evidence>
<dbReference type="EMBL" id="CP001738">
    <property type="protein sequence ID" value="ACZ00484.1"/>
    <property type="molecule type" value="Genomic_DNA"/>
</dbReference>
<dbReference type="RefSeq" id="WP_012855265.1">
    <property type="nucleotide sequence ID" value="NC_013510.1"/>
</dbReference>